<gene>
    <name evidence="4" type="ORF">BEL07_05295</name>
</gene>
<dbReference type="InterPro" id="IPR002525">
    <property type="entry name" value="Transp_IS110-like_N"/>
</dbReference>
<dbReference type="GO" id="GO:0003677">
    <property type="term" value="F:DNA binding"/>
    <property type="evidence" value="ECO:0007669"/>
    <property type="project" value="InterPro"/>
</dbReference>
<dbReference type="Proteomes" id="UP000178953">
    <property type="component" value="Unassembled WGS sequence"/>
</dbReference>
<feature type="domain" description="Transposase IS116/IS110/IS902 C-terminal" evidence="3">
    <location>
        <begin position="296"/>
        <end position="367"/>
    </location>
</feature>
<name>A0A1E8Q9V4_9MYCO</name>
<keyword evidence="5" id="KW-1185">Reference proteome</keyword>
<dbReference type="EMBL" id="MCHX01000009">
    <property type="protein sequence ID" value="OFJ54774.1"/>
    <property type="molecule type" value="Genomic_DNA"/>
</dbReference>
<dbReference type="PANTHER" id="PTHR33055:SF3">
    <property type="entry name" value="PUTATIVE TRANSPOSASE FOR IS117-RELATED"/>
    <property type="match status" value="1"/>
</dbReference>
<dbReference type="PANTHER" id="PTHR33055">
    <property type="entry name" value="TRANSPOSASE FOR INSERTION SEQUENCE ELEMENT IS1111A"/>
    <property type="match status" value="1"/>
</dbReference>
<feature type="compositionally biased region" description="Polar residues" evidence="1">
    <location>
        <begin position="455"/>
        <end position="465"/>
    </location>
</feature>
<sequence>MTFVNGEMQAQFMTRIRGLDPQRCLVIPVDVGKAVAMALVADHYGEILIAPFEFALTETGFERLSAAIRRAQVERDALVIRVGVEAAGHYHRTLVARLRAAGLEVVELNPRAVKDARGQQLLRTLKNDARDCGAMAELLIRGSGRPPQCRDEALAAQAAWVAHRRRKVAAQAMLANQIHGQLDLIFPGLTGCYSHGLDAASLRVLIRDLPDPDRVRRLGVDGVVRYVRRRGVQMTRPKAEQVVAAAQVALRLPTTERHAPLVVLAADWALFEALDRQIHDATTALTELLPKTPAGILLGVPGVGVLTASAYGAAIGDPHRYRDAAAAYRASGLVPISYESAGRARTRTGISREGSVELRRAIVDLGRGVGLHHPDFIAYRHQLIARGKPPLVALIAVGHRAHRLAFAMLRSQRPFDVDRWERAVTRHRHRVDEQARHGDTAVSGPPGRRDLPAESTLTHGEASSN</sequence>
<feature type="domain" description="Transposase IS110-like N-terminal" evidence="2">
    <location>
        <begin position="29"/>
        <end position="187"/>
    </location>
</feature>
<comment type="caution">
    <text evidence="4">The sequence shown here is derived from an EMBL/GenBank/DDBJ whole genome shotgun (WGS) entry which is preliminary data.</text>
</comment>
<dbReference type="GO" id="GO:0004803">
    <property type="term" value="F:transposase activity"/>
    <property type="evidence" value="ECO:0007669"/>
    <property type="project" value="InterPro"/>
</dbReference>
<dbReference type="Pfam" id="PF02371">
    <property type="entry name" value="Transposase_20"/>
    <property type="match status" value="1"/>
</dbReference>
<dbReference type="Pfam" id="PF01548">
    <property type="entry name" value="DEDD_Tnp_IS110"/>
    <property type="match status" value="1"/>
</dbReference>
<dbReference type="InterPro" id="IPR003346">
    <property type="entry name" value="Transposase_20"/>
</dbReference>
<dbReference type="GO" id="GO:0006313">
    <property type="term" value="P:DNA transposition"/>
    <property type="evidence" value="ECO:0007669"/>
    <property type="project" value="InterPro"/>
</dbReference>
<feature type="region of interest" description="Disordered" evidence="1">
    <location>
        <begin position="429"/>
        <end position="465"/>
    </location>
</feature>
<dbReference type="OrthoDB" id="9811278at2"/>
<evidence type="ECO:0008006" key="6">
    <source>
        <dbReference type="Google" id="ProtNLM"/>
    </source>
</evidence>
<dbReference type="AlphaFoldDB" id="A0A1E8Q9V4"/>
<evidence type="ECO:0000259" key="2">
    <source>
        <dbReference type="Pfam" id="PF01548"/>
    </source>
</evidence>
<evidence type="ECO:0000259" key="3">
    <source>
        <dbReference type="Pfam" id="PF02371"/>
    </source>
</evidence>
<evidence type="ECO:0000313" key="4">
    <source>
        <dbReference type="EMBL" id="OFJ54774.1"/>
    </source>
</evidence>
<proteinExistence type="predicted"/>
<evidence type="ECO:0000256" key="1">
    <source>
        <dbReference type="SAM" id="MobiDB-lite"/>
    </source>
</evidence>
<protein>
    <recommendedName>
        <fullName evidence="6">IS110 family transposase</fullName>
    </recommendedName>
</protein>
<feature type="compositionally biased region" description="Basic and acidic residues" evidence="1">
    <location>
        <begin position="429"/>
        <end position="439"/>
    </location>
</feature>
<dbReference type="RefSeq" id="WP_070352063.1">
    <property type="nucleotide sequence ID" value="NZ_CP043474.1"/>
</dbReference>
<accession>A0A1E8Q9V4</accession>
<organism evidence="4 5">
    <name type="scientific">Mycolicibacterium grossiae</name>
    <dbReference type="NCBI Taxonomy" id="1552759"/>
    <lineage>
        <taxon>Bacteria</taxon>
        <taxon>Bacillati</taxon>
        <taxon>Actinomycetota</taxon>
        <taxon>Actinomycetes</taxon>
        <taxon>Mycobacteriales</taxon>
        <taxon>Mycobacteriaceae</taxon>
        <taxon>Mycolicibacterium</taxon>
    </lineage>
</organism>
<dbReference type="InterPro" id="IPR047650">
    <property type="entry name" value="Transpos_IS110"/>
</dbReference>
<evidence type="ECO:0000313" key="5">
    <source>
        <dbReference type="Proteomes" id="UP000178953"/>
    </source>
</evidence>
<reference evidence="4 5" key="1">
    <citation type="submission" date="2016-09" db="EMBL/GenBank/DDBJ databases">
        <title>genome sequence of Mycobacterium sp. 739 SCH.</title>
        <authorList>
            <person name="Greninger A.L."/>
            <person name="Qin X."/>
            <person name="Jerome K."/>
            <person name="Vora S."/>
            <person name="Quinn K."/>
        </authorList>
    </citation>
    <scope>NUCLEOTIDE SEQUENCE [LARGE SCALE GENOMIC DNA]</scope>
    <source>
        <strain evidence="4 5">SCH</strain>
    </source>
</reference>
<dbReference type="NCBIfam" id="NF033542">
    <property type="entry name" value="transpos_IS110"/>
    <property type="match status" value="1"/>
</dbReference>